<keyword evidence="2" id="KW-1185">Reference proteome</keyword>
<proteinExistence type="predicted"/>
<comment type="caution">
    <text evidence="1">The sequence shown here is derived from an EMBL/GenBank/DDBJ whole genome shotgun (WGS) entry which is preliminary data.</text>
</comment>
<dbReference type="EMBL" id="BGPR01018440">
    <property type="protein sequence ID" value="GBN79174.1"/>
    <property type="molecule type" value="Genomic_DNA"/>
</dbReference>
<name>A0A4Y2RTG9_ARAVE</name>
<dbReference type="AlphaFoldDB" id="A0A4Y2RTG9"/>
<accession>A0A4Y2RTG9</accession>
<protein>
    <submittedName>
        <fullName evidence="1">Uncharacterized protein</fullName>
    </submittedName>
</protein>
<sequence>MGSLMWVKHPPAGVVHNILYTRPTQVDVKPGNRTEVVEVWSGCYLLRCCPHHLTIAQNYEDCSKMALMLLQNGAFT</sequence>
<reference evidence="1 2" key="1">
    <citation type="journal article" date="2019" name="Sci. Rep.">
        <title>Orb-weaving spider Araneus ventricosus genome elucidates the spidroin gene catalogue.</title>
        <authorList>
            <person name="Kono N."/>
            <person name="Nakamura H."/>
            <person name="Ohtoshi R."/>
            <person name="Moran D.A.P."/>
            <person name="Shinohara A."/>
            <person name="Yoshida Y."/>
            <person name="Fujiwara M."/>
            <person name="Mori M."/>
            <person name="Tomita M."/>
            <person name="Arakawa K."/>
        </authorList>
    </citation>
    <scope>NUCLEOTIDE SEQUENCE [LARGE SCALE GENOMIC DNA]</scope>
</reference>
<dbReference type="Proteomes" id="UP000499080">
    <property type="component" value="Unassembled WGS sequence"/>
</dbReference>
<evidence type="ECO:0000313" key="2">
    <source>
        <dbReference type="Proteomes" id="UP000499080"/>
    </source>
</evidence>
<organism evidence="1 2">
    <name type="scientific">Araneus ventricosus</name>
    <name type="common">Orbweaver spider</name>
    <name type="synonym">Epeira ventricosa</name>
    <dbReference type="NCBI Taxonomy" id="182803"/>
    <lineage>
        <taxon>Eukaryota</taxon>
        <taxon>Metazoa</taxon>
        <taxon>Ecdysozoa</taxon>
        <taxon>Arthropoda</taxon>
        <taxon>Chelicerata</taxon>
        <taxon>Arachnida</taxon>
        <taxon>Araneae</taxon>
        <taxon>Araneomorphae</taxon>
        <taxon>Entelegynae</taxon>
        <taxon>Araneoidea</taxon>
        <taxon>Araneidae</taxon>
        <taxon>Araneus</taxon>
    </lineage>
</organism>
<evidence type="ECO:0000313" key="1">
    <source>
        <dbReference type="EMBL" id="GBN79174.1"/>
    </source>
</evidence>
<gene>
    <name evidence="1" type="ORF">AVEN_15224_1</name>
</gene>